<evidence type="ECO:0000256" key="1">
    <source>
        <dbReference type="SAM" id="MobiDB-lite"/>
    </source>
</evidence>
<sequence length="290" mass="29624">MIVVRALPLLAALAVAGVAGCGGSAGPPGAGTPAATSTADLSTAPGTSQPPPAGTPAPDTAETPDTADTPGPGTPAPDSPYPTETLIAGHYQPLWPFSGPDDVAAWQRAHQKDGRDAWHLDPARTAIAFTRDYLGFEGIDRAVKTVRAGDHARVHVGYRSPEGSERSVAAVVHLMRYGTGVRAPWEVVGTDDTTLSLTRPAYGAAAGSPLTVGGRITGVDESIRIQVLRPGSSGPLGERCCLSAGGENAAWSARVTFTARPGRTLTVVASTGGHVAEVERFAVTGVRVPS</sequence>
<evidence type="ECO:0000313" key="4">
    <source>
        <dbReference type="Proteomes" id="UP001500902"/>
    </source>
</evidence>
<feature type="region of interest" description="Disordered" evidence="1">
    <location>
        <begin position="24"/>
        <end position="85"/>
    </location>
</feature>
<feature type="compositionally biased region" description="Low complexity" evidence="1">
    <location>
        <begin position="56"/>
        <end position="71"/>
    </location>
</feature>
<proteinExistence type="predicted"/>
<dbReference type="PROSITE" id="PS51257">
    <property type="entry name" value="PROKAR_LIPOPROTEIN"/>
    <property type="match status" value="1"/>
</dbReference>
<dbReference type="EMBL" id="BAAAZP010000104">
    <property type="protein sequence ID" value="GAA3687042.1"/>
    <property type="molecule type" value="Genomic_DNA"/>
</dbReference>
<protein>
    <submittedName>
        <fullName evidence="3">Uncharacterized protein</fullName>
    </submittedName>
</protein>
<dbReference type="RefSeq" id="WP_344885650.1">
    <property type="nucleotide sequence ID" value="NZ_BAAAZP010000104.1"/>
</dbReference>
<dbReference type="Proteomes" id="UP001500902">
    <property type="component" value="Unassembled WGS sequence"/>
</dbReference>
<feature type="signal peptide" evidence="2">
    <location>
        <begin position="1"/>
        <end position="21"/>
    </location>
</feature>
<organism evidence="3 4">
    <name type="scientific">Nonomuraea antimicrobica</name>
    <dbReference type="NCBI Taxonomy" id="561173"/>
    <lineage>
        <taxon>Bacteria</taxon>
        <taxon>Bacillati</taxon>
        <taxon>Actinomycetota</taxon>
        <taxon>Actinomycetes</taxon>
        <taxon>Streptosporangiales</taxon>
        <taxon>Streptosporangiaceae</taxon>
        <taxon>Nonomuraea</taxon>
    </lineage>
</organism>
<name>A0ABP7CH80_9ACTN</name>
<keyword evidence="2" id="KW-0732">Signal</keyword>
<reference evidence="4" key="1">
    <citation type="journal article" date="2019" name="Int. J. Syst. Evol. Microbiol.">
        <title>The Global Catalogue of Microorganisms (GCM) 10K type strain sequencing project: providing services to taxonomists for standard genome sequencing and annotation.</title>
        <authorList>
            <consortium name="The Broad Institute Genomics Platform"/>
            <consortium name="The Broad Institute Genome Sequencing Center for Infectious Disease"/>
            <person name="Wu L."/>
            <person name="Ma J."/>
        </authorList>
    </citation>
    <scope>NUCLEOTIDE SEQUENCE [LARGE SCALE GENOMIC DNA]</scope>
    <source>
        <strain evidence="4">JCM 16904</strain>
    </source>
</reference>
<keyword evidence="4" id="KW-1185">Reference proteome</keyword>
<evidence type="ECO:0000313" key="3">
    <source>
        <dbReference type="EMBL" id="GAA3687042.1"/>
    </source>
</evidence>
<feature type="chain" id="PRO_5045747657" evidence="2">
    <location>
        <begin position="22"/>
        <end position="290"/>
    </location>
</feature>
<comment type="caution">
    <text evidence="3">The sequence shown here is derived from an EMBL/GenBank/DDBJ whole genome shotgun (WGS) entry which is preliminary data.</text>
</comment>
<accession>A0ABP7CH80</accession>
<feature type="compositionally biased region" description="Low complexity" evidence="1">
    <location>
        <begin position="31"/>
        <end position="47"/>
    </location>
</feature>
<gene>
    <name evidence="3" type="ORF">GCM10022224_060060</name>
</gene>
<evidence type="ECO:0000256" key="2">
    <source>
        <dbReference type="SAM" id="SignalP"/>
    </source>
</evidence>